<keyword evidence="5 9" id="KW-0812">Transmembrane</keyword>
<keyword evidence="7 9" id="KW-0406">Ion transport</keyword>
<feature type="region of interest" description="Disordered" evidence="10">
    <location>
        <begin position="1"/>
        <end position="41"/>
    </location>
</feature>
<evidence type="ECO:0000256" key="9">
    <source>
        <dbReference type="RuleBase" id="RU362035"/>
    </source>
</evidence>
<sequence>MQPRAGSGGAHPGGTGDDEAPKDPGARITHQSYTEKDYEGHRAHTVYVGVHLPGERRHRRHHKHHHSQRQPYPCGKEDADNDRPITPPAQRVQFILGEEVGDDAHESHPLFSEMEELIKDGDEMEWKETARWIKFEEDVEEGGNRWSKPHVATLSLHSLFELRSLLLNGTVMLDMEAGSLEQIADLVLDNMINKGVLLVELREKVREALLVRHRHQHERRKDNNMSKLPIIRSLAEIGRNHSSSKNHPDDGGETKESGPRVLECANFVKTRTTQSTFSDSDCSCGMHALLTSDLQERRDPKDIYVPSVARSSSCPNSNMAPLSKEAKDLKGPYLLVPVEESNSAPAIAGATSQGSGAALNAGSRFLAIPGNPGIITQTVCKNLGSKLDLFQAKNQGNTHFMRKIPAGAEASNILVGEVDFLDKTLSAFIRLSQAGIMGDLTEVPVPTRFIFVLLGPMIPEHNRRTYASADYYLERFICKGGISGFHEIGRAMATLMSDEVFHDVAYKAKNRNHLLAGIDEFLDAVTVLPPGEWDPAIRIEPPAAIPSQSMKSIHHFNRSLTLRSQEVRKRPKEEKPKEEFDEEADEQKLREESGLSRTGRLFGGLINDIKRKGPFYFYDFKDALALQCVASFIFLYFACLSPIITFGGLLSEATGKNMAAMESLVSGFVCGIGYGFFSGQPLTILGSTGPVLVFETIVYEFCKKVDWSYMSFRFWIGTWISIILMILVALDASACVCYITRFTEENFATLIAFIFIYKAIENVLSIGKKYPLNTYSSETMDYDCWCKPPNTSLPSSYNNMNWTMLDKTTCENYNGSMVGDGCNIPHYVPDVFLMSIILFMGTFLLSIELKDFKNALFFPSKVRQVVSDFAVIIAIFSMSTLDHFVGIPTPKLEVPTEFKPTLEGRGWIIWPFQGNPWWSAIGAFLPALLGTILIFMDQQITAVIVNRKENKLKKGCGYHLDLFVLSILIEICSVMGLPWFVAATVLSINHVNSLKLESECAAPGEKPQFLGVREQRVTHILIFLMIGCSVLLTPMLRNIPMPVLFGVFLYMGVASLKGLQFFDRILIMLMPVKYQPDYMFLRQVPLKRVHMFTAIQLACLACLWLIKSFSHTSILFPLMLVVMIGIRKSLDLMFTQRELKILDDIMPETTKKHADDLRKLENGEEHNEMGYGPPAGNIQISLANGNIMKIPLASINISEEVNKTGIWQQVNEGNEKTKQSKSLINVGKQKKHPKKDNSLIADETTRLTTMTEEDEDDSGISIKVTHVNDSKF</sequence>
<dbReference type="PANTHER" id="PTHR11453">
    <property type="entry name" value="ANION EXCHANGE PROTEIN"/>
    <property type="match status" value="1"/>
</dbReference>
<evidence type="ECO:0000256" key="1">
    <source>
        <dbReference type="ARBA" id="ARBA00004651"/>
    </source>
</evidence>
<evidence type="ECO:0000259" key="12">
    <source>
        <dbReference type="Pfam" id="PF07565"/>
    </source>
</evidence>
<keyword evidence="14" id="KW-1185">Reference proteome</keyword>
<protein>
    <recommendedName>
        <fullName evidence="9">Anion exchange protein</fullName>
    </recommendedName>
</protein>
<keyword evidence="3 9" id="KW-0813">Transport</keyword>
<evidence type="ECO:0000256" key="3">
    <source>
        <dbReference type="ARBA" id="ARBA00022448"/>
    </source>
</evidence>
<feature type="transmembrane region" description="Helical" evidence="9">
    <location>
        <begin position="865"/>
        <end position="885"/>
    </location>
</feature>
<proteinExistence type="inferred from homology"/>
<keyword evidence="4" id="KW-1003">Cell membrane</keyword>
<evidence type="ECO:0000256" key="2">
    <source>
        <dbReference type="ARBA" id="ARBA00010993"/>
    </source>
</evidence>
<feature type="transmembrane region" description="Helical" evidence="9">
    <location>
        <begin position="1017"/>
        <end position="1036"/>
    </location>
</feature>
<dbReference type="Pfam" id="PF00955">
    <property type="entry name" value="HCO3_cotransp"/>
    <property type="match status" value="1"/>
</dbReference>
<dbReference type="InterPro" id="IPR013769">
    <property type="entry name" value="Band3_cytoplasmic_dom"/>
</dbReference>
<dbReference type="Gene3D" id="3.40.930.10">
    <property type="entry name" value="Mannitol-specific EII, Chain A"/>
    <property type="match status" value="1"/>
</dbReference>
<evidence type="ECO:0000259" key="11">
    <source>
        <dbReference type="Pfam" id="PF00955"/>
    </source>
</evidence>
<keyword evidence="8 9" id="KW-0472">Membrane</keyword>
<evidence type="ECO:0000256" key="5">
    <source>
        <dbReference type="ARBA" id="ARBA00022692"/>
    </source>
</evidence>
<evidence type="ECO:0000256" key="4">
    <source>
        <dbReference type="ARBA" id="ARBA00022475"/>
    </source>
</evidence>
<feature type="domain" description="Band 3 cytoplasmic" evidence="12">
    <location>
        <begin position="485"/>
        <end position="535"/>
    </location>
</feature>
<keyword evidence="6 9" id="KW-1133">Transmembrane helix</keyword>
<dbReference type="GO" id="GO:0008509">
    <property type="term" value="F:monoatomic anion transmembrane transporter activity"/>
    <property type="evidence" value="ECO:0007669"/>
    <property type="project" value="InterPro"/>
</dbReference>
<dbReference type="SUPFAM" id="SSF55804">
    <property type="entry name" value="Phoshotransferase/anion transport protein"/>
    <property type="match status" value="1"/>
</dbReference>
<dbReference type="Pfam" id="PF07565">
    <property type="entry name" value="Band_3_cyto"/>
    <property type="match status" value="3"/>
</dbReference>
<dbReference type="InterPro" id="IPR011531">
    <property type="entry name" value="HCO3_transpt-like_TM_dom"/>
</dbReference>
<feature type="compositionally biased region" description="Basic and acidic residues" evidence="10">
    <location>
        <begin position="565"/>
        <end position="578"/>
    </location>
</feature>
<dbReference type="PRINTS" id="PR01231">
    <property type="entry name" value="HCO3TRNSPORT"/>
</dbReference>
<feature type="transmembrane region" description="Helical" evidence="9">
    <location>
        <begin position="827"/>
        <end position="845"/>
    </location>
</feature>
<feature type="domain" description="Band 3 cytoplasmic" evidence="12">
    <location>
        <begin position="108"/>
        <end position="250"/>
    </location>
</feature>
<feature type="transmembrane region" description="Helical" evidence="9">
    <location>
        <begin position="658"/>
        <end position="677"/>
    </location>
</feature>
<accession>A0A195BPA4</accession>
<comment type="subcellular location">
    <subcellularLocation>
        <location evidence="1">Cell membrane</location>
        <topology evidence="1">Multi-pass membrane protein</topology>
    </subcellularLocation>
    <subcellularLocation>
        <location evidence="9">Membrane</location>
        <topology evidence="9">Multi-pass membrane protein</topology>
    </subcellularLocation>
</comment>
<dbReference type="Gene3D" id="1.10.287.570">
    <property type="entry name" value="Helical hairpin bin"/>
    <property type="match status" value="1"/>
</dbReference>
<dbReference type="PANTHER" id="PTHR11453:SF36">
    <property type="entry name" value="ANION EXCHANGE PROTEIN"/>
    <property type="match status" value="1"/>
</dbReference>
<feature type="compositionally biased region" description="Basic and acidic residues" evidence="10">
    <location>
        <begin position="246"/>
        <end position="258"/>
    </location>
</feature>
<dbReference type="GO" id="GO:0005886">
    <property type="term" value="C:plasma membrane"/>
    <property type="evidence" value="ECO:0007669"/>
    <property type="project" value="UniProtKB-SubCell"/>
</dbReference>
<feature type="transmembrane region" description="Helical" evidence="9">
    <location>
        <begin position="624"/>
        <end position="646"/>
    </location>
</feature>
<feature type="transmembrane region" description="Helical" evidence="9">
    <location>
        <begin position="714"/>
        <end position="740"/>
    </location>
</feature>
<dbReference type="InterPro" id="IPR016152">
    <property type="entry name" value="PTrfase/Anion_transptr"/>
</dbReference>
<dbReference type="FunFam" id="1.10.287.570:FF:000001">
    <property type="entry name" value="Anion exchange protein"/>
    <property type="match status" value="1"/>
</dbReference>
<feature type="domain" description="Band 3 cytoplasmic" evidence="12">
    <location>
        <begin position="393"/>
        <end position="460"/>
    </location>
</feature>
<feature type="compositionally biased region" description="Basic residues" evidence="10">
    <location>
        <begin position="57"/>
        <end position="68"/>
    </location>
</feature>
<evidence type="ECO:0000256" key="6">
    <source>
        <dbReference type="ARBA" id="ARBA00022989"/>
    </source>
</evidence>
<feature type="region of interest" description="Disordered" evidence="10">
    <location>
        <begin position="237"/>
        <end position="258"/>
    </location>
</feature>
<dbReference type="GO" id="GO:0051453">
    <property type="term" value="P:regulation of intracellular pH"/>
    <property type="evidence" value="ECO:0007669"/>
    <property type="project" value="TreeGrafter"/>
</dbReference>
<feature type="transmembrane region" description="Helical" evidence="9">
    <location>
        <begin position="1043"/>
        <end position="1069"/>
    </location>
</feature>
<feature type="region of interest" description="Disordered" evidence="10">
    <location>
        <begin position="1212"/>
        <end position="1258"/>
    </location>
</feature>
<name>A0A195BPA4_9HYME</name>
<evidence type="ECO:0000256" key="8">
    <source>
        <dbReference type="ARBA" id="ARBA00023136"/>
    </source>
</evidence>
<dbReference type="Proteomes" id="UP000078540">
    <property type="component" value="Unassembled WGS sequence"/>
</dbReference>
<feature type="region of interest" description="Disordered" evidence="10">
    <location>
        <begin position="564"/>
        <end position="592"/>
    </location>
</feature>
<dbReference type="AlphaFoldDB" id="A0A195BPA4"/>
<comment type="similarity">
    <text evidence="2 9">Belongs to the anion exchanger (TC 2.A.31) family.</text>
</comment>
<feature type="region of interest" description="Disordered" evidence="10">
    <location>
        <begin position="57"/>
        <end position="85"/>
    </location>
</feature>
<evidence type="ECO:0000256" key="10">
    <source>
        <dbReference type="SAM" id="MobiDB-lite"/>
    </source>
</evidence>
<dbReference type="InterPro" id="IPR003020">
    <property type="entry name" value="HCO3_transpt_euk"/>
</dbReference>
<dbReference type="NCBIfam" id="TIGR00834">
    <property type="entry name" value="ae"/>
    <property type="match status" value="1"/>
</dbReference>
<feature type="domain" description="Bicarbonate transporter-like transmembrane" evidence="11">
    <location>
        <begin position="600"/>
        <end position="1147"/>
    </location>
</feature>
<feature type="compositionally biased region" description="Gly residues" evidence="10">
    <location>
        <begin position="1"/>
        <end position="15"/>
    </location>
</feature>
<organism evidence="13 14">
    <name type="scientific">Atta colombica</name>
    <dbReference type="NCBI Taxonomy" id="520822"/>
    <lineage>
        <taxon>Eukaryota</taxon>
        <taxon>Metazoa</taxon>
        <taxon>Ecdysozoa</taxon>
        <taxon>Arthropoda</taxon>
        <taxon>Hexapoda</taxon>
        <taxon>Insecta</taxon>
        <taxon>Pterygota</taxon>
        <taxon>Neoptera</taxon>
        <taxon>Endopterygota</taxon>
        <taxon>Hymenoptera</taxon>
        <taxon>Apocrita</taxon>
        <taxon>Aculeata</taxon>
        <taxon>Formicoidea</taxon>
        <taxon>Formicidae</taxon>
        <taxon>Myrmicinae</taxon>
        <taxon>Atta</taxon>
    </lineage>
</organism>
<evidence type="ECO:0000313" key="14">
    <source>
        <dbReference type="Proteomes" id="UP000078540"/>
    </source>
</evidence>
<dbReference type="GO" id="GO:0008510">
    <property type="term" value="F:sodium:bicarbonate symporter activity"/>
    <property type="evidence" value="ECO:0007669"/>
    <property type="project" value="TreeGrafter"/>
</dbReference>
<feature type="transmembrane region" description="Helical" evidence="9">
    <location>
        <begin position="957"/>
        <end position="981"/>
    </location>
</feature>
<dbReference type="STRING" id="520822.A0A195BPA4"/>
<reference evidence="13 14" key="1">
    <citation type="submission" date="2015-09" db="EMBL/GenBank/DDBJ databases">
        <title>Atta colombica WGS genome.</title>
        <authorList>
            <person name="Nygaard S."/>
            <person name="Hu H."/>
            <person name="Boomsma J."/>
            <person name="Zhang G."/>
        </authorList>
    </citation>
    <scope>NUCLEOTIDE SEQUENCE [LARGE SCALE GENOMIC DNA]</scope>
    <source>
        <strain evidence="13">Treedump-2</strain>
        <tissue evidence="13">Whole body</tissue>
    </source>
</reference>
<dbReference type="EMBL" id="KQ976424">
    <property type="protein sequence ID" value="KYM88340.1"/>
    <property type="molecule type" value="Genomic_DNA"/>
</dbReference>
<feature type="transmembrane region" description="Helical" evidence="9">
    <location>
        <begin position="917"/>
        <end position="936"/>
    </location>
</feature>
<dbReference type="GO" id="GO:0005452">
    <property type="term" value="F:solute:inorganic anion antiporter activity"/>
    <property type="evidence" value="ECO:0007669"/>
    <property type="project" value="InterPro"/>
</dbReference>
<feature type="transmembrane region" description="Helical" evidence="9">
    <location>
        <begin position="747"/>
        <end position="767"/>
    </location>
</feature>
<evidence type="ECO:0000256" key="7">
    <source>
        <dbReference type="ARBA" id="ARBA00023065"/>
    </source>
</evidence>
<gene>
    <name evidence="13" type="ORF">ALC53_02822</name>
</gene>
<evidence type="ECO:0000313" key="13">
    <source>
        <dbReference type="EMBL" id="KYM88340.1"/>
    </source>
</evidence>